<proteinExistence type="predicted"/>
<name>A0A6I6EV97_9CLOT</name>
<keyword evidence="1" id="KW-1133">Transmembrane helix</keyword>
<gene>
    <name evidence="2" type="ORF">GOM49_14825</name>
</gene>
<keyword evidence="1" id="KW-0812">Transmembrane</keyword>
<dbReference type="AlphaFoldDB" id="A0A6I6EV97"/>
<accession>A0A6I6EV97</accession>
<keyword evidence="3" id="KW-1185">Reference proteome</keyword>
<dbReference type="Proteomes" id="UP000422764">
    <property type="component" value="Chromosome"/>
</dbReference>
<dbReference type="EMBL" id="CP046522">
    <property type="protein sequence ID" value="QGU96200.1"/>
    <property type="molecule type" value="Genomic_DNA"/>
</dbReference>
<keyword evidence="1" id="KW-0472">Membrane</keyword>
<evidence type="ECO:0000313" key="3">
    <source>
        <dbReference type="Proteomes" id="UP000422764"/>
    </source>
</evidence>
<protein>
    <submittedName>
        <fullName evidence="2">Uncharacterized protein</fullName>
    </submittedName>
</protein>
<evidence type="ECO:0000313" key="2">
    <source>
        <dbReference type="EMBL" id="QGU96200.1"/>
    </source>
</evidence>
<feature type="transmembrane region" description="Helical" evidence="1">
    <location>
        <begin position="54"/>
        <end position="76"/>
    </location>
</feature>
<feature type="transmembrane region" description="Helical" evidence="1">
    <location>
        <begin position="7"/>
        <end position="34"/>
    </location>
</feature>
<organism evidence="2 3">
    <name type="scientific">Clostridium bovifaecis</name>
    <dbReference type="NCBI Taxonomy" id="2184719"/>
    <lineage>
        <taxon>Bacteria</taxon>
        <taxon>Bacillati</taxon>
        <taxon>Bacillota</taxon>
        <taxon>Clostridia</taxon>
        <taxon>Eubacteriales</taxon>
        <taxon>Clostridiaceae</taxon>
        <taxon>Clostridium</taxon>
    </lineage>
</organism>
<sequence length="120" mass="13915">MIKILKLLFMIIFRSIKITIFISKTILSFIPSLLAKILKKFGKRFKFSITFKITVIYALIFSILIFLLSTGILIGFRRFLINQASNNVEKNNQIISTYIHEKSELPKNIIDEIVKSDDIC</sequence>
<reference evidence="2 3" key="1">
    <citation type="submission" date="2019-12" db="EMBL/GenBank/DDBJ databases">
        <title>Genome sequenceing of Clostridium bovifaecis.</title>
        <authorList>
            <person name="Yao Y."/>
        </authorList>
    </citation>
    <scope>NUCLEOTIDE SEQUENCE [LARGE SCALE GENOMIC DNA]</scope>
    <source>
        <strain evidence="2 3">BXX</strain>
    </source>
</reference>
<evidence type="ECO:0000256" key="1">
    <source>
        <dbReference type="SAM" id="Phobius"/>
    </source>
</evidence>